<name>A0A6C0AVA6_9ZZZZ</name>
<dbReference type="InterPro" id="IPR011011">
    <property type="entry name" value="Znf_FYVE_PHD"/>
</dbReference>
<accession>A0A6C0AVA6</accession>
<proteinExistence type="predicted"/>
<organism evidence="1">
    <name type="scientific">viral metagenome</name>
    <dbReference type="NCBI Taxonomy" id="1070528"/>
    <lineage>
        <taxon>unclassified sequences</taxon>
        <taxon>metagenomes</taxon>
        <taxon>organismal metagenomes</taxon>
    </lineage>
</organism>
<dbReference type="EMBL" id="MN738770">
    <property type="protein sequence ID" value="QHS83889.1"/>
    <property type="molecule type" value="Genomic_DNA"/>
</dbReference>
<evidence type="ECO:0000313" key="1">
    <source>
        <dbReference type="EMBL" id="QHS83889.1"/>
    </source>
</evidence>
<protein>
    <submittedName>
        <fullName evidence="1">Uncharacterized protein</fullName>
    </submittedName>
</protein>
<dbReference type="SUPFAM" id="SSF57903">
    <property type="entry name" value="FYVE/PHD zinc finger"/>
    <property type="match status" value="1"/>
</dbReference>
<sequence length="129" mass="15396">MTAVMKYIYLKNNIHYIYIMINPDPYEDHINKRLTDRRKGILQPKKAMKPKKSILYCNNCNVPDNLICCTNCNDNICNTCMYSTTICIKCNKTLKRSNKISPNDTRKTEYIERYIFKKYICCFLNRNKK</sequence>
<reference evidence="1" key="1">
    <citation type="journal article" date="2020" name="Nature">
        <title>Giant virus diversity and host interactions through global metagenomics.</title>
        <authorList>
            <person name="Schulz F."/>
            <person name="Roux S."/>
            <person name="Paez-Espino D."/>
            <person name="Jungbluth S."/>
            <person name="Walsh D.A."/>
            <person name="Denef V.J."/>
            <person name="McMahon K.D."/>
            <person name="Konstantinidis K.T."/>
            <person name="Eloe-Fadrosh E.A."/>
            <person name="Kyrpides N.C."/>
            <person name="Woyke T."/>
        </authorList>
    </citation>
    <scope>NUCLEOTIDE SEQUENCE</scope>
    <source>
        <strain evidence="1">GVMAG-S-ERX555965-48</strain>
    </source>
</reference>
<dbReference type="AlphaFoldDB" id="A0A6C0AVA6"/>